<feature type="transmembrane region" description="Helical" evidence="1">
    <location>
        <begin position="72"/>
        <end position="90"/>
    </location>
</feature>
<reference evidence="2 4" key="1">
    <citation type="submission" date="2015-05" db="EMBL/GenBank/DDBJ databases">
        <title>Whole genome sequence and identification of bacterial endophytes from Costus igneus.</title>
        <authorList>
            <person name="Lee Y.P."/>
            <person name="Gan H.M."/>
            <person name="Eng W."/>
            <person name="Wheatley M.S."/>
            <person name="Caraballo A."/>
            <person name="Polter S."/>
            <person name="Savka M.A."/>
            <person name="Hudson A.O."/>
        </authorList>
    </citation>
    <scope>NUCLEOTIDE SEQUENCE [LARGE SCALE GENOMIC DNA]</scope>
    <source>
        <strain evidence="2 4">RIT379</strain>
    </source>
</reference>
<feature type="transmembrane region" description="Helical" evidence="1">
    <location>
        <begin position="43"/>
        <end position="60"/>
    </location>
</feature>
<dbReference type="EMBL" id="NPBQ01000089">
    <property type="protein sequence ID" value="PAD82460.1"/>
    <property type="molecule type" value="Genomic_DNA"/>
</dbReference>
<name>A0A0J1HXY5_NIACI</name>
<evidence type="ECO:0000313" key="5">
    <source>
        <dbReference type="Proteomes" id="UP000216961"/>
    </source>
</evidence>
<dbReference type="RefSeq" id="WP_047944678.1">
    <property type="nucleotide sequence ID" value="NZ_CP026031.1"/>
</dbReference>
<sequence length="142" mass="16172">MKKVLNIAFFYAILGLVSGVYYREFTKMRDFTGETQLSVVHTHSFALGMMIMLIVYLFCYTMKIHTLKNFDVFFYFYNIGVLSTITLMIIRGTLQVLEFDLSSGLDSAISGIAGLGHIAVTIGLVLFFLLLKKNHHENIRTK</sequence>
<evidence type="ECO:0000256" key="1">
    <source>
        <dbReference type="SAM" id="Phobius"/>
    </source>
</evidence>
<keyword evidence="4" id="KW-1185">Reference proteome</keyword>
<dbReference type="Proteomes" id="UP000216961">
    <property type="component" value="Unassembled WGS sequence"/>
</dbReference>
<dbReference type="InterPro" id="IPR021299">
    <property type="entry name" value="DUF2871"/>
</dbReference>
<comment type="caution">
    <text evidence="2">The sequence shown here is derived from an EMBL/GenBank/DDBJ whole genome shotgun (WGS) entry which is preliminary data.</text>
</comment>
<protein>
    <submittedName>
        <fullName evidence="3">DUF2871 domain-containing protein</fullName>
    </submittedName>
    <submittedName>
        <fullName evidence="2">Membrane protein</fullName>
    </submittedName>
</protein>
<keyword evidence="1" id="KW-0812">Transmembrane</keyword>
<dbReference type="GeneID" id="56347438"/>
<feature type="transmembrane region" description="Helical" evidence="1">
    <location>
        <begin position="110"/>
        <end position="131"/>
    </location>
</feature>
<dbReference type="PATRIC" id="fig|1397.4.peg.4333"/>
<proteinExistence type="predicted"/>
<accession>A0A0J1HXY5</accession>
<organism evidence="2 4">
    <name type="scientific">Niallia circulans</name>
    <name type="common">Bacillus circulans</name>
    <dbReference type="NCBI Taxonomy" id="1397"/>
    <lineage>
        <taxon>Bacteria</taxon>
        <taxon>Bacillati</taxon>
        <taxon>Bacillota</taxon>
        <taxon>Bacilli</taxon>
        <taxon>Bacillales</taxon>
        <taxon>Bacillaceae</taxon>
        <taxon>Niallia</taxon>
    </lineage>
</organism>
<dbReference type="OrthoDB" id="1644899at2"/>
<gene>
    <name evidence="2" type="ORF">ABW02_24105</name>
    <name evidence="3" type="ORF">CHH57_14500</name>
</gene>
<dbReference type="AlphaFoldDB" id="A0A0J1HXY5"/>
<dbReference type="Pfam" id="PF11070">
    <property type="entry name" value="DUF2871"/>
    <property type="match status" value="1"/>
</dbReference>
<reference evidence="3 5" key="2">
    <citation type="submission" date="2017-07" db="EMBL/GenBank/DDBJ databases">
        <title>Isolation and whole genome analysis of endospore-forming bacteria from heroin.</title>
        <authorList>
            <person name="Kalinowski J."/>
            <person name="Ahrens B."/>
            <person name="Al-Dilaimi A."/>
            <person name="Winkler A."/>
            <person name="Wibberg D."/>
            <person name="Schleenbecker U."/>
            <person name="Ruckert C."/>
            <person name="Wolfel R."/>
            <person name="Grass G."/>
        </authorList>
    </citation>
    <scope>NUCLEOTIDE SEQUENCE [LARGE SCALE GENOMIC DNA]</scope>
    <source>
        <strain evidence="3 5">7521-2</strain>
    </source>
</reference>
<dbReference type="KEGG" id="bcir:C2I06_20380"/>
<dbReference type="EMBL" id="LDPH01000043">
    <property type="protein sequence ID" value="KLV18551.1"/>
    <property type="molecule type" value="Genomic_DNA"/>
</dbReference>
<keyword evidence="1" id="KW-1133">Transmembrane helix</keyword>
<evidence type="ECO:0000313" key="3">
    <source>
        <dbReference type="EMBL" id="PAD82460.1"/>
    </source>
</evidence>
<evidence type="ECO:0000313" key="2">
    <source>
        <dbReference type="EMBL" id="KLV18551.1"/>
    </source>
</evidence>
<evidence type="ECO:0000313" key="4">
    <source>
        <dbReference type="Proteomes" id="UP000036045"/>
    </source>
</evidence>
<keyword evidence="1" id="KW-0472">Membrane</keyword>
<dbReference type="Proteomes" id="UP000036045">
    <property type="component" value="Unassembled WGS sequence"/>
</dbReference>